<evidence type="ECO:0000313" key="2">
    <source>
        <dbReference type="Proteomes" id="UP000650466"/>
    </source>
</evidence>
<accession>A0A926QIF9</accession>
<organism evidence="1 2">
    <name type="scientific">Paenibacillus sedimenti</name>
    <dbReference type="NCBI Taxonomy" id="2770274"/>
    <lineage>
        <taxon>Bacteria</taxon>
        <taxon>Bacillati</taxon>
        <taxon>Bacillota</taxon>
        <taxon>Bacilli</taxon>
        <taxon>Bacillales</taxon>
        <taxon>Paenibacillaceae</taxon>
        <taxon>Paenibacillus</taxon>
    </lineage>
</organism>
<dbReference type="Proteomes" id="UP000650466">
    <property type="component" value="Unassembled WGS sequence"/>
</dbReference>
<dbReference type="EMBL" id="JACVVD010000002">
    <property type="protein sequence ID" value="MBD0379494.1"/>
    <property type="molecule type" value="Genomic_DNA"/>
</dbReference>
<comment type="caution">
    <text evidence="1">The sequence shown here is derived from an EMBL/GenBank/DDBJ whole genome shotgun (WGS) entry which is preliminary data.</text>
</comment>
<name>A0A926QIF9_9BACL</name>
<dbReference type="RefSeq" id="WP_188173316.1">
    <property type="nucleotide sequence ID" value="NZ_JACVVD010000002.1"/>
</dbReference>
<dbReference type="AlphaFoldDB" id="A0A926QIF9"/>
<evidence type="ECO:0000313" key="1">
    <source>
        <dbReference type="EMBL" id="MBD0379494.1"/>
    </source>
</evidence>
<gene>
    <name evidence="1" type="ORF">ICC18_05155</name>
</gene>
<protein>
    <submittedName>
        <fullName evidence="1">Uncharacterized protein</fullName>
    </submittedName>
</protein>
<proteinExistence type="predicted"/>
<keyword evidence="2" id="KW-1185">Reference proteome</keyword>
<sequence>MLIYTYNDKEVEISETANGQDVEFRIRVIGEGSMDKRIKEVQQDFEHNSVLTDVLFYAYLNHEYQFIVRQDYYSEFILSLMKHRILISVTWTG</sequence>
<reference evidence="1" key="1">
    <citation type="submission" date="2020-09" db="EMBL/GenBank/DDBJ databases">
        <title>Draft Genome Sequence of Paenibacillus sp. WST5.</title>
        <authorList>
            <person name="Bao Z."/>
        </authorList>
    </citation>
    <scope>NUCLEOTIDE SEQUENCE</scope>
    <source>
        <strain evidence="1">WST5</strain>
    </source>
</reference>